<dbReference type="AlphaFoldDB" id="A0A381QXX4"/>
<dbReference type="EMBL" id="UINC01001588">
    <property type="protein sequence ID" value="SUZ84271.1"/>
    <property type="molecule type" value="Genomic_DNA"/>
</dbReference>
<feature type="domain" description="Aminoacyl-transfer RNA synthetases class-II family profile" evidence="1">
    <location>
        <begin position="1"/>
        <end position="163"/>
    </location>
</feature>
<feature type="non-terminal residue" evidence="2">
    <location>
        <position position="163"/>
    </location>
</feature>
<dbReference type="InterPro" id="IPR045864">
    <property type="entry name" value="aa-tRNA-synth_II/BPL/LPL"/>
</dbReference>
<evidence type="ECO:0000313" key="2">
    <source>
        <dbReference type="EMBL" id="SUZ84271.1"/>
    </source>
</evidence>
<dbReference type="GO" id="GO:0004821">
    <property type="term" value="F:histidine-tRNA ligase activity"/>
    <property type="evidence" value="ECO:0007669"/>
    <property type="project" value="TreeGrafter"/>
</dbReference>
<reference evidence="2" key="1">
    <citation type="submission" date="2018-05" db="EMBL/GenBank/DDBJ databases">
        <authorList>
            <person name="Lanie J.A."/>
            <person name="Ng W.-L."/>
            <person name="Kazmierczak K.M."/>
            <person name="Andrzejewski T.M."/>
            <person name="Davidsen T.M."/>
            <person name="Wayne K.J."/>
            <person name="Tettelin H."/>
            <person name="Glass J.I."/>
            <person name="Rusch D."/>
            <person name="Podicherti R."/>
            <person name="Tsui H.-C.T."/>
            <person name="Winkler M.E."/>
        </authorList>
    </citation>
    <scope>NUCLEOTIDE SEQUENCE</scope>
</reference>
<dbReference type="InterPro" id="IPR004516">
    <property type="entry name" value="HisRS/HisZ"/>
</dbReference>
<dbReference type="PROSITE" id="PS50862">
    <property type="entry name" value="AA_TRNA_LIGASE_II"/>
    <property type="match status" value="1"/>
</dbReference>
<organism evidence="2">
    <name type="scientific">marine metagenome</name>
    <dbReference type="NCBI Taxonomy" id="408172"/>
    <lineage>
        <taxon>unclassified sequences</taxon>
        <taxon>metagenomes</taxon>
        <taxon>ecological metagenomes</taxon>
    </lineage>
</organism>
<evidence type="ECO:0000259" key="1">
    <source>
        <dbReference type="PROSITE" id="PS50862"/>
    </source>
</evidence>
<dbReference type="PANTHER" id="PTHR43707:SF1">
    <property type="entry name" value="HISTIDINE--TRNA LIGASE, MITOCHONDRIAL-RELATED"/>
    <property type="match status" value="1"/>
</dbReference>
<dbReference type="Pfam" id="PF13393">
    <property type="entry name" value="tRNA-synt_His"/>
    <property type="match status" value="1"/>
</dbReference>
<dbReference type="InterPro" id="IPR006195">
    <property type="entry name" value="aa-tRNA-synth_II"/>
</dbReference>
<dbReference type="CDD" id="cd00773">
    <property type="entry name" value="HisRS-like_core"/>
    <property type="match status" value="1"/>
</dbReference>
<gene>
    <name evidence="2" type="ORF">METZ01_LOCUS37125</name>
</gene>
<dbReference type="Gene3D" id="3.30.930.10">
    <property type="entry name" value="Bira Bifunctional Protein, Domain 2"/>
    <property type="match status" value="1"/>
</dbReference>
<dbReference type="InterPro" id="IPR041715">
    <property type="entry name" value="HisRS-like_core"/>
</dbReference>
<proteinExistence type="predicted"/>
<dbReference type="GO" id="GO:0005737">
    <property type="term" value="C:cytoplasm"/>
    <property type="evidence" value="ECO:0007669"/>
    <property type="project" value="InterPro"/>
</dbReference>
<dbReference type="GO" id="GO:0006427">
    <property type="term" value="P:histidyl-tRNA aminoacylation"/>
    <property type="evidence" value="ECO:0007669"/>
    <property type="project" value="TreeGrafter"/>
</dbReference>
<dbReference type="PANTHER" id="PTHR43707">
    <property type="entry name" value="HISTIDYL-TRNA SYNTHETASE"/>
    <property type="match status" value="1"/>
</dbReference>
<sequence>MAAATQRTKRVIHGIRGTRDILPLEVGRWRRVERVARSVCDRYGYAEVRTPGIEREELFAKGTGESTDIVQKEMYVFTDKGGERVTLRPEATPSMVRAFVEHGLEQALPFAKIYSLGPMFRYERPQKGRYRQFHQLDVEVFGISDPAIDGEVIEMAAAFIAEL</sequence>
<name>A0A381QXX4_9ZZZZ</name>
<protein>
    <recommendedName>
        <fullName evidence="1">Aminoacyl-transfer RNA synthetases class-II family profile domain-containing protein</fullName>
    </recommendedName>
</protein>
<dbReference type="SUPFAM" id="SSF55681">
    <property type="entry name" value="Class II aaRS and biotin synthetases"/>
    <property type="match status" value="1"/>
</dbReference>
<accession>A0A381QXX4</accession>